<evidence type="ECO:0000313" key="2">
    <source>
        <dbReference type="EMBL" id="AUB31243.1"/>
    </source>
</evidence>
<dbReference type="Proteomes" id="UP000231823">
    <property type="component" value="Chromosome"/>
</dbReference>
<gene>
    <name evidence="2" type="ORF">SFLOR_v1c01820</name>
</gene>
<protein>
    <submittedName>
        <fullName evidence="2">Uncharacterized protein</fullName>
    </submittedName>
</protein>
<dbReference type="KEGG" id="sfz:SFLOR_v1c01820"/>
<name>A0A2K8SCS7_9MOLU</name>
<feature type="transmembrane region" description="Helical" evidence="1">
    <location>
        <begin position="143"/>
        <end position="166"/>
    </location>
</feature>
<feature type="transmembrane region" description="Helical" evidence="1">
    <location>
        <begin position="98"/>
        <end position="123"/>
    </location>
</feature>
<dbReference type="AlphaFoldDB" id="A0A2K8SCS7"/>
<feature type="transmembrane region" description="Helical" evidence="1">
    <location>
        <begin position="26"/>
        <end position="45"/>
    </location>
</feature>
<keyword evidence="1" id="KW-0812">Transmembrane</keyword>
<evidence type="ECO:0000256" key="1">
    <source>
        <dbReference type="SAM" id="Phobius"/>
    </source>
</evidence>
<evidence type="ECO:0000313" key="3">
    <source>
        <dbReference type="Proteomes" id="UP000231823"/>
    </source>
</evidence>
<keyword evidence="3" id="KW-1185">Reference proteome</keyword>
<feature type="transmembrane region" description="Helical" evidence="1">
    <location>
        <begin position="57"/>
        <end position="77"/>
    </location>
</feature>
<feature type="transmembrane region" description="Helical" evidence="1">
    <location>
        <begin position="253"/>
        <end position="272"/>
    </location>
</feature>
<keyword evidence="1" id="KW-0472">Membrane</keyword>
<feature type="transmembrane region" description="Helical" evidence="1">
    <location>
        <begin position="173"/>
        <end position="195"/>
    </location>
</feature>
<keyword evidence="1" id="KW-1133">Transmembrane helix</keyword>
<sequence>MKLRNKNWIKVFLLLFKNTLSSFKTYVYVYLFSSILCFLLIYIWLNYSLYILLPPQLISFLALPFIIAPLYVSLNLIEWKKRNYLIKINFGLITKINLLISLILISLILATSSFIINLFLNWILTISHVFQYNYVLLGNIEAIIWLFVILNLIFETIFISCLFFALTSMTSKTVINILIILSLFIFMITTSGLIIPPHSLSGNVVYESLGYINPFKYFNWTNLLFSSYQFVDKYGITQILPDYKEGDWISFKGIYITIPFEIVFVVSAFYFYKYYFRIGVKK</sequence>
<proteinExistence type="predicted"/>
<organism evidence="2 3">
    <name type="scientific">Spiroplasma floricola 23-6</name>
    <dbReference type="NCBI Taxonomy" id="1336749"/>
    <lineage>
        <taxon>Bacteria</taxon>
        <taxon>Bacillati</taxon>
        <taxon>Mycoplasmatota</taxon>
        <taxon>Mollicutes</taxon>
        <taxon>Entomoplasmatales</taxon>
        <taxon>Spiroplasmataceae</taxon>
        <taxon>Spiroplasma</taxon>
    </lineage>
</organism>
<reference evidence="2 3" key="1">
    <citation type="submission" date="2017-12" db="EMBL/GenBank/DDBJ databases">
        <title>Complete genome sequence of Spiroplasma floricola 23-6 (ATCC 29989).</title>
        <authorList>
            <person name="Tsai Y.-M."/>
            <person name="Wu P.-S."/>
            <person name="Lo W.-S."/>
            <person name="Kuo C.-H."/>
        </authorList>
    </citation>
    <scope>NUCLEOTIDE SEQUENCE [LARGE SCALE GENOMIC DNA]</scope>
    <source>
        <strain evidence="2 3">23-6</strain>
    </source>
</reference>
<accession>A0A2K8SCS7</accession>
<dbReference type="EMBL" id="CP025057">
    <property type="protein sequence ID" value="AUB31243.1"/>
    <property type="molecule type" value="Genomic_DNA"/>
</dbReference>